<name>K3ZMV8_SETIT</name>
<dbReference type="EMBL" id="AGNK02005231">
    <property type="status" value="NOT_ANNOTATED_CDS"/>
    <property type="molecule type" value="Genomic_DNA"/>
</dbReference>
<dbReference type="EnsemblPlants" id="KQK95848">
    <property type="protein sequence ID" value="KQK95848"/>
    <property type="gene ID" value="SETIT_027929mg"/>
</dbReference>
<dbReference type="Gramene" id="KQK95848">
    <property type="protein sequence ID" value="KQK95848"/>
    <property type="gene ID" value="SETIT_027929mg"/>
</dbReference>
<sequence>MVGVAEAIGLISSLMSIVEQINRLAEAAQRNREKCTLLKDHVQMINLLLTELKSQWMPDPVTYSTLKHLEDALNDGKALVESCREKRTWSLVFKTKKKANKIVAVDARISKILESFHIANMILIVSINKERFFMNVLEKLLRNGACKRLPQRKRGAEVIYHIRNLTNMDNMSSDAKSVMELIIRDITDGDVNAVRSSALSVGPGGRGDQQGARTGDHDEVVRLALSIVQEAKALRQNRGEIQQLVQFVQQIADLMQQPQSWKLSRDQNTRSMVSSLKEHLRDAYKIVLHNQQHKNNTRIAQTFLCGVDGGYNWQQPDLILKVAYRIEYYVQVLPVITMRQMLA</sequence>
<dbReference type="PANTHER" id="PTHR35832:SF10">
    <property type="entry name" value="OS06G0314501 PROTEIN"/>
    <property type="match status" value="1"/>
</dbReference>
<dbReference type="FunCoup" id="K3ZMV8">
    <property type="interactions" value="149"/>
</dbReference>
<evidence type="ECO:0000313" key="3">
    <source>
        <dbReference type="Proteomes" id="UP000004995"/>
    </source>
</evidence>
<accession>K3ZMV8</accession>
<dbReference type="PANTHER" id="PTHR35832">
    <property type="entry name" value="OS12G0248400 PROTEIN-RELATED"/>
    <property type="match status" value="1"/>
</dbReference>
<dbReference type="InterPro" id="IPR059179">
    <property type="entry name" value="MLKL-like_MCAfunc"/>
</dbReference>
<reference evidence="1" key="2">
    <citation type="submission" date="2015-07" db="EMBL/GenBank/DDBJ databases">
        <authorList>
            <person name="Noorani M."/>
        </authorList>
    </citation>
    <scope>NUCLEOTIDE SEQUENCE</scope>
    <source>
        <strain evidence="1">Yugu1</strain>
    </source>
</reference>
<protein>
    <submittedName>
        <fullName evidence="1 2">Uncharacterized protein</fullName>
    </submittedName>
</protein>
<evidence type="ECO:0000313" key="2">
    <source>
        <dbReference type="EnsemblPlants" id="KQK95848"/>
    </source>
</evidence>
<dbReference type="CDD" id="cd21037">
    <property type="entry name" value="MLKL_NTD"/>
    <property type="match status" value="1"/>
</dbReference>
<dbReference type="AlphaFoldDB" id="K3ZMV8"/>
<dbReference type="Proteomes" id="UP000004995">
    <property type="component" value="Unassembled WGS sequence"/>
</dbReference>
<proteinExistence type="predicted"/>
<reference evidence="2" key="3">
    <citation type="submission" date="2018-08" db="UniProtKB">
        <authorList>
            <consortium name="EnsemblPlants"/>
        </authorList>
    </citation>
    <scope>IDENTIFICATION</scope>
    <source>
        <strain evidence="2">Yugu1</strain>
    </source>
</reference>
<dbReference type="Gene3D" id="1.20.930.20">
    <property type="entry name" value="Adaptor protein Cbl, N-terminal domain"/>
    <property type="match status" value="2"/>
</dbReference>
<keyword evidence="3" id="KW-1185">Reference proteome</keyword>
<gene>
    <name evidence="1" type="ORF">SETIT_8G236000v2</name>
</gene>
<dbReference type="InterPro" id="IPR036537">
    <property type="entry name" value="Adaptor_Cbl_N_dom_sf"/>
</dbReference>
<dbReference type="OrthoDB" id="672239at2759"/>
<evidence type="ECO:0000313" key="1">
    <source>
        <dbReference type="EMBL" id="RCV39588.1"/>
    </source>
</evidence>
<organism evidence="1">
    <name type="scientific">Setaria italica</name>
    <name type="common">Foxtail millet</name>
    <name type="synonym">Panicum italicum</name>
    <dbReference type="NCBI Taxonomy" id="4555"/>
    <lineage>
        <taxon>Eukaryota</taxon>
        <taxon>Viridiplantae</taxon>
        <taxon>Streptophyta</taxon>
        <taxon>Embryophyta</taxon>
        <taxon>Tracheophyta</taxon>
        <taxon>Spermatophyta</taxon>
        <taxon>Magnoliopsida</taxon>
        <taxon>Liliopsida</taxon>
        <taxon>Poales</taxon>
        <taxon>Poaceae</taxon>
        <taxon>PACMAD clade</taxon>
        <taxon>Panicoideae</taxon>
        <taxon>Panicodae</taxon>
        <taxon>Paniceae</taxon>
        <taxon>Cenchrinae</taxon>
        <taxon>Setaria</taxon>
    </lineage>
</organism>
<reference evidence="1 3" key="1">
    <citation type="journal article" date="2012" name="Nat. Biotechnol.">
        <title>Reference genome sequence of the model plant Setaria.</title>
        <authorList>
            <person name="Bennetzen J.L."/>
            <person name="Schmutz J."/>
            <person name="Wang H."/>
            <person name="Percifield R."/>
            <person name="Hawkins J."/>
            <person name="Pontaroli A.C."/>
            <person name="Estep M."/>
            <person name="Feng L."/>
            <person name="Vaughn J.N."/>
            <person name="Grimwood J."/>
            <person name="Jenkins J."/>
            <person name="Barry K."/>
            <person name="Lindquist E."/>
            <person name="Hellsten U."/>
            <person name="Deshpande S."/>
            <person name="Wang X."/>
            <person name="Wu X."/>
            <person name="Mitros T."/>
            <person name="Triplett J."/>
            <person name="Yang X."/>
            <person name="Ye C.Y."/>
            <person name="Mauro-Herrera M."/>
            <person name="Wang L."/>
            <person name="Li P."/>
            <person name="Sharma M."/>
            <person name="Sharma R."/>
            <person name="Ronald P.C."/>
            <person name="Panaud O."/>
            <person name="Kellogg E.A."/>
            <person name="Brutnell T.P."/>
            <person name="Doust A.N."/>
            <person name="Tuskan G.A."/>
            <person name="Rokhsar D."/>
            <person name="Devos K.M."/>
        </authorList>
    </citation>
    <scope>NUCLEOTIDE SEQUENCE [LARGE SCALE GENOMIC DNA]</scope>
    <source>
        <strain evidence="3">cv. Yugu1</strain>
        <strain evidence="1">Yugu1</strain>
    </source>
</reference>
<dbReference type="GO" id="GO:0007166">
    <property type="term" value="P:cell surface receptor signaling pathway"/>
    <property type="evidence" value="ECO:0007669"/>
    <property type="project" value="InterPro"/>
</dbReference>
<dbReference type="EMBL" id="CM003535">
    <property type="protein sequence ID" value="RCV39588.1"/>
    <property type="molecule type" value="Genomic_DNA"/>
</dbReference>
<dbReference type="eggNOG" id="ENOG502R482">
    <property type="taxonomic scope" value="Eukaryota"/>
</dbReference>
<dbReference type="HOGENOM" id="CLU_850962_0_0_1"/>